<sequence length="72" mass="8152">MADGQEYGEEDPRHHTVKLKEMLNDAALHAREIIEKVADPRGQGLLETTAEVLIGLITAYDNYEQEAETAWR</sequence>
<evidence type="ECO:0000313" key="2">
    <source>
        <dbReference type="EMBL" id="QPI39596.1"/>
    </source>
</evidence>
<gene>
    <name evidence="2" type="ORF">I2456_09175</name>
    <name evidence="1" type="ORF">MKUB_16980</name>
</gene>
<dbReference type="EMBL" id="CP065047">
    <property type="protein sequence ID" value="QPI39596.1"/>
    <property type="molecule type" value="Genomic_DNA"/>
</dbReference>
<reference evidence="1" key="2">
    <citation type="submission" date="2020-02" db="EMBL/GenBank/DDBJ databases">
        <authorList>
            <person name="Matsumoto Y."/>
            <person name="Kinjo T."/>
            <person name="Motooka D."/>
            <person name="Nabeya D."/>
            <person name="Jung N."/>
            <person name="Uechi K."/>
            <person name="Horii T."/>
            <person name="Iida T."/>
            <person name="Fujita J."/>
            <person name="Nakamura S."/>
        </authorList>
    </citation>
    <scope>NUCLEOTIDE SEQUENCE</scope>
    <source>
        <strain evidence="1">JCM 13573</strain>
    </source>
</reference>
<proteinExistence type="predicted"/>
<evidence type="ECO:0000313" key="4">
    <source>
        <dbReference type="Proteomes" id="UP000663583"/>
    </source>
</evidence>
<dbReference type="AlphaFoldDB" id="A0AAX1JGH4"/>
<dbReference type="Proteomes" id="UP000663583">
    <property type="component" value="Chromosome"/>
</dbReference>
<name>A0AAX1JGH4_9MYCO</name>
<evidence type="ECO:0000313" key="3">
    <source>
        <dbReference type="Proteomes" id="UP000465306"/>
    </source>
</evidence>
<evidence type="ECO:0000313" key="1">
    <source>
        <dbReference type="EMBL" id="GFG64208.1"/>
    </source>
</evidence>
<accession>A0AAX1JGH4</accession>
<organism evidence="2 4">
    <name type="scientific">Mycobacterium kubicae</name>
    <dbReference type="NCBI Taxonomy" id="120959"/>
    <lineage>
        <taxon>Bacteria</taxon>
        <taxon>Bacillati</taxon>
        <taxon>Actinomycetota</taxon>
        <taxon>Actinomycetes</taxon>
        <taxon>Mycobacteriales</taxon>
        <taxon>Mycobacteriaceae</taxon>
        <taxon>Mycobacterium</taxon>
        <taxon>Mycobacterium simiae complex</taxon>
    </lineage>
</organism>
<dbReference type="RefSeq" id="WP_068025064.1">
    <property type="nucleotide sequence ID" value="NZ_BLKU01000003.1"/>
</dbReference>
<keyword evidence="3" id="KW-1185">Reference proteome</keyword>
<reference evidence="1 3" key="1">
    <citation type="journal article" date="2019" name="Emerg. Microbes Infect.">
        <title>Comprehensive subspecies identification of 175 nontuberculous mycobacteria species based on 7547 genomic profiles.</title>
        <authorList>
            <person name="Matsumoto Y."/>
            <person name="Kinjo T."/>
            <person name="Motooka D."/>
            <person name="Nabeya D."/>
            <person name="Jung N."/>
            <person name="Uechi K."/>
            <person name="Horii T."/>
            <person name="Iida T."/>
            <person name="Fujita J."/>
            <person name="Nakamura S."/>
        </authorList>
    </citation>
    <scope>NUCLEOTIDE SEQUENCE [LARGE SCALE GENOMIC DNA]</scope>
    <source>
        <strain evidence="1 3">JCM 13573</strain>
    </source>
</reference>
<dbReference type="KEGG" id="mku:I2456_09175"/>
<dbReference type="EMBL" id="BLKU01000003">
    <property type="protein sequence ID" value="GFG64208.1"/>
    <property type="molecule type" value="Genomic_DNA"/>
</dbReference>
<reference evidence="2" key="3">
    <citation type="submission" date="2020-11" db="EMBL/GenBank/DDBJ databases">
        <title>Intraspecies plasmid and genomic variation of Mycobacterium kubicae revealed by the complete genome sequences of two clinical isolates.</title>
        <authorList>
            <person name="Hendrix J.R."/>
            <person name="Epperson L.E."/>
            <person name="Honda J.R."/>
            <person name="Strong M."/>
        </authorList>
    </citation>
    <scope>NUCLEOTIDE SEQUENCE</scope>
    <source>
        <strain evidence="2">JCM 13573</strain>
    </source>
</reference>
<protein>
    <submittedName>
        <fullName evidence="2">Uncharacterized protein</fullName>
    </submittedName>
</protein>
<dbReference type="Proteomes" id="UP000465306">
    <property type="component" value="Unassembled WGS sequence"/>
</dbReference>